<protein>
    <recommendedName>
        <fullName evidence="1">Reverse transcriptase domain-containing protein</fullName>
    </recommendedName>
</protein>
<dbReference type="EMBL" id="AVOT02018033">
    <property type="protein sequence ID" value="MBW0504626.1"/>
    <property type="molecule type" value="Genomic_DNA"/>
</dbReference>
<dbReference type="SUPFAM" id="SSF56672">
    <property type="entry name" value="DNA/RNA polymerases"/>
    <property type="match status" value="1"/>
</dbReference>
<sequence>MDSKSLIPSRDEVFKEKKHVGEDFSISSLHLFQGDMDLPTLSFHSSMKEQWDDEQEPEEIETVLKVVPPAYHHYLDVFFKVKEEKLPPHCACEHHIKLEGLLPQVNVIYYLSNNESESLWAYISGNLEKYFIKSSSSSTAAPFLFKKKDGGLHLCVDYCKLNAVTRKSRYPAPPINKLLTIFNSSTIFSKIDLCGAYSLLRIKEGDEHFTAFRTKYGSYEYFVMPFYLINSPASFQNLLNYIFAHLLKIFVVVYLDDIMVFLRTEEEHVKHVASVIQRLRKNNLFYKASKCVFHASSVELLGYVVSSDGLKMGT</sequence>
<dbReference type="AlphaFoldDB" id="A0A9Q3HGS7"/>
<accession>A0A9Q3HGS7</accession>
<reference evidence="2" key="1">
    <citation type="submission" date="2021-03" db="EMBL/GenBank/DDBJ databases">
        <title>Draft genome sequence of rust myrtle Austropuccinia psidii MF-1, a brazilian biotype.</title>
        <authorList>
            <person name="Quecine M.C."/>
            <person name="Pachon D.M.R."/>
            <person name="Bonatelli M.L."/>
            <person name="Correr F.H."/>
            <person name="Franceschini L.M."/>
            <person name="Leite T.F."/>
            <person name="Margarido G.R.A."/>
            <person name="Almeida C.A."/>
            <person name="Ferrarezi J.A."/>
            <person name="Labate C.A."/>
        </authorList>
    </citation>
    <scope>NUCLEOTIDE SEQUENCE</scope>
    <source>
        <strain evidence="2">MF-1</strain>
    </source>
</reference>
<dbReference type="PANTHER" id="PTHR24559:SF440">
    <property type="entry name" value="RIBONUCLEASE H"/>
    <property type="match status" value="1"/>
</dbReference>
<dbReference type="OrthoDB" id="3250101at2759"/>
<feature type="domain" description="Reverse transcriptase" evidence="1">
    <location>
        <begin position="126"/>
        <end position="305"/>
    </location>
</feature>
<dbReference type="PANTHER" id="PTHR24559">
    <property type="entry name" value="TRANSPOSON TY3-I GAG-POL POLYPROTEIN"/>
    <property type="match status" value="1"/>
</dbReference>
<organism evidence="2 3">
    <name type="scientific">Austropuccinia psidii MF-1</name>
    <dbReference type="NCBI Taxonomy" id="1389203"/>
    <lineage>
        <taxon>Eukaryota</taxon>
        <taxon>Fungi</taxon>
        <taxon>Dikarya</taxon>
        <taxon>Basidiomycota</taxon>
        <taxon>Pucciniomycotina</taxon>
        <taxon>Pucciniomycetes</taxon>
        <taxon>Pucciniales</taxon>
        <taxon>Sphaerophragmiaceae</taxon>
        <taxon>Austropuccinia</taxon>
    </lineage>
</organism>
<evidence type="ECO:0000313" key="2">
    <source>
        <dbReference type="EMBL" id="MBW0504626.1"/>
    </source>
</evidence>
<keyword evidence="3" id="KW-1185">Reference proteome</keyword>
<comment type="caution">
    <text evidence="2">The sequence shown here is derived from an EMBL/GenBank/DDBJ whole genome shotgun (WGS) entry which is preliminary data.</text>
</comment>
<dbReference type="InterPro" id="IPR043502">
    <property type="entry name" value="DNA/RNA_pol_sf"/>
</dbReference>
<dbReference type="Gene3D" id="3.30.70.270">
    <property type="match status" value="1"/>
</dbReference>
<dbReference type="InterPro" id="IPR043128">
    <property type="entry name" value="Rev_trsase/Diguanyl_cyclase"/>
</dbReference>
<evidence type="ECO:0000259" key="1">
    <source>
        <dbReference type="PROSITE" id="PS50878"/>
    </source>
</evidence>
<name>A0A9Q3HGS7_9BASI</name>
<dbReference type="InterPro" id="IPR053134">
    <property type="entry name" value="RNA-dir_DNA_polymerase"/>
</dbReference>
<evidence type="ECO:0000313" key="3">
    <source>
        <dbReference type="Proteomes" id="UP000765509"/>
    </source>
</evidence>
<dbReference type="PROSITE" id="PS50878">
    <property type="entry name" value="RT_POL"/>
    <property type="match status" value="1"/>
</dbReference>
<dbReference type="Proteomes" id="UP000765509">
    <property type="component" value="Unassembled WGS sequence"/>
</dbReference>
<proteinExistence type="predicted"/>
<dbReference type="Gene3D" id="3.10.10.10">
    <property type="entry name" value="HIV Type 1 Reverse Transcriptase, subunit A, domain 1"/>
    <property type="match status" value="1"/>
</dbReference>
<dbReference type="Pfam" id="PF00078">
    <property type="entry name" value="RVT_1"/>
    <property type="match status" value="1"/>
</dbReference>
<dbReference type="InterPro" id="IPR000477">
    <property type="entry name" value="RT_dom"/>
</dbReference>
<dbReference type="CDD" id="cd01647">
    <property type="entry name" value="RT_LTR"/>
    <property type="match status" value="1"/>
</dbReference>
<gene>
    <name evidence="2" type="ORF">O181_044341</name>
</gene>